<dbReference type="PROSITE" id="PS00237">
    <property type="entry name" value="G_PROTEIN_RECEP_F1_1"/>
    <property type="match status" value="1"/>
</dbReference>
<feature type="transmembrane region" description="Helical" evidence="11">
    <location>
        <begin position="41"/>
        <end position="61"/>
    </location>
</feature>
<dbReference type="EMBL" id="JAODUO010000284">
    <property type="protein sequence ID" value="KAK2184058.1"/>
    <property type="molecule type" value="Genomic_DNA"/>
</dbReference>
<feature type="transmembrane region" description="Helical" evidence="11">
    <location>
        <begin position="274"/>
        <end position="297"/>
    </location>
</feature>
<evidence type="ECO:0000256" key="6">
    <source>
        <dbReference type="ARBA" id="ARBA00023136"/>
    </source>
</evidence>
<accession>A0AAD9NX22</accession>
<dbReference type="GO" id="GO:0005886">
    <property type="term" value="C:plasma membrane"/>
    <property type="evidence" value="ECO:0007669"/>
    <property type="project" value="UniProtKB-SubCell"/>
</dbReference>
<dbReference type="PRINTS" id="PR00237">
    <property type="entry name" value="GPCRRHODOPSN"/>
</dbReference>
<keyword evidence="8 9" id="KW-0807">Transducer</keyword>
<keyword evidence="7 9" id="KW-0675">Receptor</keyword>
<organism evidence="13 14">
    <name type="scientific">Ridgeia piscesae</name>
    <name type="common">Tubeworm</name>
    <dbReference type="NCBI Taxonomy" id="27915"/>
    <lineage>
        <taxon>Eukaryota</taxon>
        <taxon>Metazoa</taxon>
        <taxon>Spiralia</taxon>
        <taxon>Lophotrochozoa</taxon>
        <taxon>Annelida</taxon>
        <taxon>Polychaeta</taxon>
        <taxon>Sedentaria</taxon>
        <taxon>Canalipalpata</taxon>
        <taxon>Sabellida</taxon>
        <taxon>Siboglinidae</taxon>
        <taxon>Ridgeia</taxon>
    </lineage>
</organism>
<evidence type="ECO:0000256" key="2">
    <source>
        <dbReference type="ARBA" id="ARBA00022475"/>
    </source>
</evidence>
<feature type="compositionally biased region" description="Basic and acidic residues" evidence="10">
    <location>
        <begin position="352"/>
        <end position="397"/>
    </location>
</feature>
<evidence type="ECO:0000313" key="14">
    <source>
        <dbReference type="Proteomes" id="UP001209878"/>
    </source>
</evidence>
<reference evidence="13" key="1">
    <citation type="journal article" date="2023" name="Mol. Biol. Evol.">
        <title>Third-Generation Sequencing Reveals the Adaptive Role of the Epigenome in Three Deep-Sea Polychaetes.</title>
        <authorList>
            <person name="Perez M."/>
            <person name="Aroh O."/>
            <person name="Sun Y."/>
            <person name="Lan Y."/>
            <person name="Juniper S.K."/>
            <person name="Young C.R."/>
            <person name="Angers B."/>
            <person name="Qian P.Y."/>
        </authorList>
    </citation>
    <scope>NUCLEOTIDE SEQUENCE</scope>
    <source>
        <strain evidence="13">R07B-5</strain>
    </source>
</reference>
<dbReference type="InterPro" id="IPR000276">
    <property type="entry name" value="GPCR_Rhodpsn"/>
</dbReference>
<dbReference type="AlphaFoldDB" id="A0AAD9NX22"/>
<keyword evidence="4 11" id="KW-1133">Transmembrane helix</keyword>
<keyword evidence="2" id="KW-1003">Cell membrane</keyword>
<evidence type="ECO:0000256" key="9">
    <source>
        <dbReference type="RuleBase" id="RU000688"/>
    </source>
</evidence>
<dbReference type="Gene3D" id="1.20.1070.10">
    <property type="entry name" value="Rhodopsin 7-helix transmembrane proteins"/>
    <property type="match status" value="1"/>
</dbReference>
<dbReference type="SUPFAM" id="SSF81321">
    <property type="entry name" value="Family A G protein-coupled receptor-like"/>
    <property type="match status" value="1"/>
</dbReference>
<comment type="caution">
    <text evidence="13">The sequence shown here is derived from an EMBL/GenBank/DDBJ whole genome shotgun (WGS) entry which is preliminary data.</text>
</comment>
<proteinExistence type="inferred from homology"/>
<dbReference type="CDD" id="cd00637">
    <property type="entry name" value="7tm_classA_rhodopsin-like"/>
    <property type="match status" value="1"/>
</dbReference>
<evidence type="ECO:0000256" key="1">
    <source>
        <dbReference type="ARBA" id="ARBA00004651"/>
    </source>
</evidence>
<keyword evidence="14" id="KW-1185">Reference proteome</keyword>
<evidence type="ECO:0000256" key="11">
    <source>
        <dbReference type="SAM" id="Phobius"/>
    </source>
</evidence>
<protein>
    <recommendedName>
        <fullName evidence="12">G-protein coupled receptors family 1 profile domain-containing protein</fullName>
    </recommendedName>
</protein>
<evidence type="ECO:0000256" key="5">
    <source>
        <dbReference type="ARBA" id="ARBA00023040"/>
    </source>
</evidence>
<dbReference type="PROSITE" id="PS50262">
    <property type="entry name" value="G_PROTEIN_RECEP_F1_2"/>
    <property type="match status" value="1"/>
</dbReference>
<feature type="domain" description="G-protein coupled receptors family 1 profile" evidence="12">
    <location>
        <begin position="20"/>
        <end position="294"/>
    </location>
</feature>
<evidence type="ECO:0000256" key="3">
    <source>
        <dbReference type="ARBA" id="ARBA00022692"/>
    </source>
</evidence>
<sequence>MIHIALLVFLGFIAAFGTLGNLFLIGTVAVETSLHVRGNVFVVNLALADLVITTYVMPIALTSWHFGGDRFGQQMCDADAFLVLTSCGASIQSLMLVALERYCHICRHTRYDWAFSNRAVGIYVVLAWLYSAAWGAQGFTGWTSYVYGNDTHVCMFDGGASRSYNITSVLVVVLLPMIVIALCYGSIFHCAKKCRDSIAAHSRHQRASLSHGSVKSDSMDQVTKQLLLQKQRRMKRELKLIFTLVSIVIAFVICWSPGVLVGILYTFWPGMPAWFATAATWLAFCNSSVNTVLYGVMNRNFRNGYMRLFNTIFCCGPPDAVRGVRRSGQVAHRRQSDAGVQEHVVRRAAHESLPQRRARETGSERDVARPATRGHPDRVQDAGLHVDGRADGSDRQLHPARRAVGSALMVGARLGIKERGCFSNAQLVNIL</sequence>
<gene>
    <name evidence="13" type="ORF">NP493_285g02049</name>
</gene>
<feature type="transmembrane region" description="Helical" evidence="11">
    <location>
        <begin position="120"/>
        <end position="143"/>
    </location>
</feature>
<feature type="transmembrane region" description="Helical" evidence="11">
    <location>
        <begin position="6"/>
        <end position="29"/>
    </location>
</feature>
<feature type="transmembrane region" description="Helical" evidence="11">
    <location>
        <begin position="81"/>
        <end position="99"/>
    </location>
</feature>
<feature type="region of interest" description="Disordered" evidence="10">
    <location>
        <begin position="352"/>
        <end position="398"/>
    </location>
</feature>
<feature type="transmembrane region" description="Helical" evidence="11">
    <location>
        <begin position="240"/>
        <end position="268"/>
    </location>
</feature>
<evidence type="ECO:0000256" key="10">
    <source>
        <dbReference type="SAM" id="MobiDB-lite"/>
    </source>
</evidence>
<evidence type="ECO:0000313" key="13">
    <source>
        <dbReference type="EMBL" id="KAK2184058.1"/>
    </source>
</evidence>
<evidence type="ECO:0000256" key="4">
    <source>
        <dbReference type="ARBA" id="ARBA00022989"/>
    </source>
</evidence>
<keyword evidence="6 11" id="KW-0472">Membrane</keyword>
<comment type="similarity">
    <text evidence="9">Belongs to the G-protein coupled receptor 1 family.</text>
</comment>
<dbReference type="InterPro" id="IPR017452">
    <property type="entry name" value="GPCR_Rhodpsn_7TM"/>
</dbReference>
<feature type="transmembrane region" description="Helical" evidence="11">
    <location>
        <begin position="163"/>
        <end position="185"/>
    </location>
</feature>
<dbReference type="PANTHER" id="PTHR22752">
    <property type="entry name" value="G PROTEIN-COUPLED RECEPTOR"/>
    <property type="match status" value="1"/>
</dbReference>
<keyword evidence="3 9" id="KW-0812">Transmembrane</keyword>
<comment type="subcellular location">
    <subcellularLocation>
        <location evidence="1">Cell membrane</location>
        <topology evidence="1">Multi-pass membrane protein</topology>
    </subcellularLocation>
</comment>
<keyword evidence="5 9" id="KW-0297">G-protein coupled receptor</keyword>
<dbReference type="Pfam" id="PF00001">
    <property type="entry name" value="7tm_1"/>
    <property type="match status" value="1"/>
</dbReference>
<dbReference type="SMART" id="SM01381">
    <property type="entry name" value="7TM_GPCR_Srsx"/>
    <property type="match status" value="1"/>
</dbReference>
<name>A0AAD9NX22_RIDPI</name>
<evidence type="ECO:0000256" key="8">
    <source>
        <dbReference type="ARBA" id="ARBA00023224"/>
    </source>
</evidence>
<dbReference type="Proteomes" id="UP001209878">
    <property type="component" value="Unassembled WGS sequence"/>
</dbReference>
<dbReference type="GO" id="GO:0004930">
    <property type="term" value="F:G protein-coupled receptor activity"/>
    <property type="evidence" value="ECO:0007669"/>
    <property type="project" value="UniProtKB-KW"/>
</dbReference>
<dbReference type="PANTHER" id="PTHR22752:SF14">
    <property type="entry name" value="G-PROTEIN COUPLED RECEPTORS FAMILY 1 PROFILE DOMAIN-CONTAINING PROTEIN"/>
    <property type="match status" value="1"/>
</dbReference>
<evidence type="ECO:0000256" key="7">
    <source>
        <dbReference type="ARBA" id="ARBA00023170"/>
    </source>
</evidence>
<evidence type="ECO:0000259" key="12">
    <source>
        <dbReference type="PROSITE" id="PS50262"/>
    </source>
</evidence>